<dbReference type="EMBL" id="STGY01000048">
    <property type="protein sequence ID" value="THV41220.1"/>
    <property type="molecule type" value="Genomic_DNA"/>
</dbReference>
<evidence type="ECO:0000313" key="1">
    <source>
        <dbReference type="EMBL" id="THV41220.1"/>
    </source>
</evidence>
<reference evidence="1 2" key="2">
    <citation type="submission" date="2019-05" db="EMBL/GenBank/DDBJ databases">
        <title>Glycomyces buryatensis sp. nov.</title>
        <authorList>
            <person name="Nikitina E."/>
        </authorList>
    </citation>
    <scope>NUCLEOTIDE SEQUENCE [LARGE SCALE GENOMIC DNA]</scope>
    <source>
        <strain evidence="1 2">18</strain>
    </source>
</reference>
<name>A0A4S8QAC6_9ACTN</name>
<protein>
    <submittedName>
        <fullName evidence="1">Transposase family protein</fullName>
    </submittedName>
</protein>
<dbReference type="AlphaFoldDB" id="A0A4S8QAC6"/>
<keyword evidence="2" id="KW-1185">Reference proteome</keyword>
<proteinExistence type="predicted"/>
<dbReference type="OrthoDB" id="3699454at2"/>
<gene>
    <name evidence="1" type="ORF">FAB82_12750</name>
</gene>
<sequence>MLFYPAALPLSTATLNRVARLIRAHRKTIGSRWRALDSGAQALFTLAYLRKGEALRDLAAGFGILISLVGSGSGPGLMTRWP</sequence>
<evidence type="ECO:0000313" key="2">
    <source>
        <dbReference type="Proteomes" id="UP000308760"/>
    </source>
</evidence>
<dbReference type="Proteomes" id="UP000308760">
    <property type="component" value="Unassembled WGS sequence"/>
</dbReference>
<organism evidence="1 2">
    <name type="scientific">Glycomyces buryatensis</name>
    <dbReference type="NCBI Taxonomy" id="2570927"/>
    <lineage>
        <taxon>Bacteria</taxon>
        <taxon>Bacillati</taxon>
        <taxon>Actinomycetota</taxon>
        <taxon>Actinomycetes</taxon>
        <taxon>Glycomycetales</taxon>
        <taxon>Glycomycetaceae</taxon>
        <taxon>Glycomyces</taxon>
    </lineage>
</organism>
<accession>A0A4S8QAC6</accession>
<comment type="caution">
    <text evidence="1">The sequence shown here is derived from an EMBL/GenBank/DDBJ whole genome shotgun (WGS) entry which is preliminary data.</text>
</comment>
<reference evidence="2" key="1">
    <citation type="submission" date="2019-04" db="EMBL/GenBank/DDBJ databases">
        <title>Nocardioides xinjiangensis sp. nov.</title>
        <authorList>
            <person name="Liu S."/>
        </authorList>
    </citation>
    <scope>NUCLEOTIDE SEQUENCE [LARGE SCALE GENOMIC DNA]</scope>
    <source>
        <strain evidence="2">18</strain>
    </source>
</reference>